<dbReference type="GO" id="GO:0071947">
    <property type="term" value="P:protein deubiquitination involved in ubiquitin-dependent protein catabolic process"/>
    <property type="evidence" value="ECO:0007669"/>
    <property type="project" value="TreeGrafter"/>
</dbReference>
<evidence type="ECO:0000256" key="2">
    <source>
        <dbReference type="ARBA" id="ARBA00012759"/>
    </source>
</evidence>
<dbReference type="InterPro" id="IPR051346">
    <property type="entry name" value="OTU_Deubiquitinase"/>
</dbReference>
<protein>
    <recommendedName>
        <fullName evidence="2">ubiquitinyl hydrolase 1</fullName>
        <ecNumber evidence="2">3.4.19.12</ecNumber>
    </recommendedName>
</protein>
<evidence type="ECO:0000256" key="6">
    <source>
        <dbReference type="ARBA" id="ARBA00022807"/>
    </source>
</evidence>
<keyword evidence="5" id="KW-0378">Hydrolase</keyword>
<proteinExistence type="predicted"/>
<dbReference type="PANTHER" id="PTHR13367">
    <property type="entry name" value="UBIQUITIN THIOESTERASE"/>
    <property type="match status" value="1"/>
</dbReference>
<evidence type="ECO:0000313" key="7">
    <source>
        <dbReference type="EMBL" id="CAJ1373459.1"/>
    </source>
</evidence>
<sequence>MDALRTLVQKVQDRAWRLETAERSACSVLPPLCPELTSQRPSPELLFDDFERLLEQDVEGMKGEVDPARVSISVPTSELPLAVRDPFEAAECCRLAVHLLTLLCNQFEHISQSALTRFALIARLLMQILPMPLPLDHPKASGCFWMQEMKQETKADLMRHLFLIARHFAAVCCTLRASRETDGARVVVSAAIAAIMDALLRRVLVGPLHGSLASRHYSGLAEGPCLPFGVDCGTFKAASATLLLVAPECQALRSLVLDYFDSVRRSISEDHVVFSFDQQMTCGEGDTAWVEQMGLCLGLDSARREAACLLTGERPELLELFPEIAWFRDTVFLWKMLLLPACQCPPMQQWRAADSLLKWQYKKGRFEVVGFGMTLTAEAQRPSFFQGVLRWFGQYESDNKSLSRASPSVLAGSQEINTEDDVLFLNQLPTFNGALGAADSELLLTYLTAPYLRIPLLLSFFTDRQRVSALREPQLQVVLDAVLFEPGPWQSRLEAHQAPPELVPAPERRHLSTAAGLLFNELMRAPQPVLHAVLCLLQVAVEKDVGRPDSANEGLILYIIRLAVRVESYLAFLLAPGRRGEGSCGFLVRSLAVPEDTSLLEELEASQGRLRRELQGDVLRMLSDWLRYAAKRPDKLLPAACRVHAHIALIFTNVPAAELGVHEAAGFLSAQAFLNINFRWAEAGG</sequence>
<dbReference type="EMBL" id="CAUJNA010000196">
    <property type="protein sequence ID" value="CAJ1373459.1"/>
    <property type="molecule type" value="Genomic_DNA"/>
</dbReference>
<keyword evidence="8" id="KW-1185">Reference proteome</keyword>
<keyword evidence="4" id="KW-0833">Ubl conjugation pathway</keyword>
<name>A0AA36HQI5_9DINO</name>
<evidence type="ECO:0000256" key="5">
    <source>
        <dbReference type="ARBA" id="ARBA00022801"/>
    </source>
</evidence>
<keyword evidence="3" id="KW-0645">Protease</keyword>
<reference evidence="7" key="1">
    <citation type="submission" date="2023-08" db="EMBL/GenBank/DDBJ databases">
        <authorList>
            <person name="Chen Y."/>
            <person name="Shah S."/>
            <person name="Dougan E. K."/>
            <person name="Thang M."/>
            <person name="Chan C."/>
        </authorList>
    </citation>
    <scope>NUCLEOTIDE SEQUENCE</scope>
</reference>
<dbReference type="Proteomes" id="UP001178507">
    <property type="component" value="Unassembled WGS sequence"/>
</dbReference>
<evidence type="ECO:0000313" key="8">
    <source>
        <dbReference type="Proteomes" id="UP001178507"/>
    </source>
</evidence>
<comment type="catalytic activity">
    <reaction evidence="1">
        <text>Thiol-dependent hydrolysis of ester, thioester, amide, peptide and isopeptide bonds formed by the C-terminal Gly of ubiquitin (a 76-residue protein attached to proteins as an intracellular targeting signal).</text>
        <dbReference type="EC" id="3.4.19.12"/>
    </reaction>
</comment>
<dbReference type="GO" id="GO:0070530">
    <property type="term" value="F:K63-linked polyubiquitin modification-dependent protein binding"/>
    <property type="evidence" value="ECO:0007669"/>
    <property type="project" value="TreeGrafter"/>
</dbReference>
<keyword evidence="6" id="KW-0788">Thiol protease</keyword>
<dbReference type="GO" id="GO:0005634">
    <property type="term" value="C:nucleus"/>
    <property type="evidence" value="ECO:0007669"/>
    <property type="project" value="TreeGrafter"/>
</dbReference>
<evidence type="ECO:0000256" key="4">
    <source>
        <dbReference type="ARBA" id="ARBA00022786"/>
    </source>
</evidence>
<gene>
    <name evidence="7" type="ORF">EVOR1521_LOCUS3266</name>
</gene>
<comment type="caution">
    <text evidence="7">The sequence shown here is derived from an EMBL/GenBank/DDBJ whole genome shotgun (WGS) entry which is preliminary data.</text>
</comment>
<dbReference type="PANTHER" id="PTHR13367:SF28">
    <property type="entry name" value="UBIQUITIN THIOESTERASE ZRANB1"/>
    <property type="match status" value="1"/>
</dbReference>
<dbReference type="GO" id="GO:0005737">
    <property type="term" value="C:cytoplasm"/>
    <property type="evidence" value="ECO:0007669"/>
    <property type="project" value="TreeGrafter"/>
</dbReference>
<dbReference type="AlphaFoldDB" id="A0AA36HQI5"/>
<accession>A0AA36HQI5</accession>
<organism evidence="7 8">
    <name type="scientific">Effrenium voratum</name>
    <dbReference type="NCBI Taxonomy" id="2562239"/>
    <lineage>
        <taxon>Eukaryota</taxon>
        <taxon>Sar</taxon>
        <taxon>Alveolata</taxon>
        <taxon>Dinophyceae</taxon>
        <taxon>Suessiales</taxon>
        <taxon>Symbiodiniaceae</taxon>
        <taxon>Effrenium</taxon>
    </lineage>
</organism>
<dbReference type="EC" id="3.4.19.12" evidence="2"/>
<evidence type="ECO:0000256" key="1">
    <source>
        <dbReference type="ARBA" id="ARBA00000707"/>
    </source>
</evidence>
<dbReference type="GO" id="GO:0004843">
    <property type="term" value="F:cysteine-type deubiquitinase activity"/>
    <property type="evidence" value="ECO:0007669"/>
    <property type="project" value="UniProtKB-EC"/>
</dbReference>
<evidence type="ECO:0000256" key="3">
    <source>
        <dbReference type="ARBA" id="ARBA00022670"/>
    </source>
</evidence>